<name>A0A3S5A6C0_9PLAT</name>
<accession>A0A3S5A6C0</accession>
<organism evidence="1 2">
    <name type="scientific">Protopolystoma xenopodis</name>
    <dbReference type="NCBI Taxonomy" id="117903"/>
    <lineage>
        <taxon>Eukaryota</taxon>
        <taxon>Metazoa</taxon>
        <taxon>Spiralia</taxon>
        <taxon>Lophotrochozoa</taxon>
        <taxon>Platyhelminthes</taxon>
        <taxon>Monogenea</taxon>
        <taxon>Polyopisthocotylea</taxon>
        <taxon>Polystomatidea</taxon>
        <taxon>Polystomatidae</taxon>
        <taxon>Protopolystoma</taxon>
    </lineage>
</organism>
<dbReference type="AlphaFoldDB" id="A0A3S5A6C0"/>
<evidence type="ECO:0000313" key="2">
    <source>
        <dbReference type="Proteomes" id="UP000784294"/>
    </source>
</evidence>
<sequence length="68" mass="7113">MPVYPFVFLSPFAFSLNVEKAAGVGGEWVGGMGGGLVGTRTGGTDKKQGVKLVSSRGRYHAMPVSRLV</sequence>
<proteinExistence type="predicted"/>
<gene>
    <name evidence="1" type="ORF">PXEA_LOCUS22340</name>
</gene>
<protein>
    <submittedName>
        <fullName evidence="1">Uncharacterized protein</fullName>
    </submittedName>
</protein>
<evidence type="ECO:0000313" key="1">
    <source>
        <dbReference type="EMBL" id="VEL28900.1"/>
    </source>
</evidence>
<comment type="caution">
    <text evidence="1">The sequence shown here is derived from an EMBL/GenBank/DDBJ whole genome shotgun (WGS) entry which is preliminary data.</text>
</comment>
<dbReference type="EMBL" id="CAAALY010098586">
    <property type="protein sequence ID" value="VEL28900.1"/>
    <property type="molecule type" value="Genomic_DNA"/>
</dbReference>
<dbReference type="Proteomes" id="UP000784294">
    <property type="component" value="Unassembled WGS sequence"/>
</dbReference>
<reference evidence="1" key="1">
    <citation type="submission" date="2018-11" db="EMBL/GenBank/DDBJ databases">
        <authorList>
            <consortium name="Pathogen Informatics"/>
        </authorList>
    </citation>
    <scope>NUCLEOTIDE SEQUENCE</scope>
</reference>
<keyword evidence="2" id="KW-1185">Reference proteome</keyword>